<accession>A0A699RK74</accession>
<dbReference type="AlphaFoldDB" id="A0A699RK74"/>
<reference evidence="2" key="1">
    <citation type="journal article" date="2019" name="Sci. Rep.">
        <title>Draft genome of Tanacetum cinerariifolium, the natural source of mosquito coil.</title>
        <authorList>
            <person name="Yamashiro T."/>
            <person name="Shiraishi A."/>
            <person name="Satake H."/>
            <person name="Nakayama K."/>
        </authorList>
    </citation>
    <scope>NUCLEOTIDE SEQUENCE</scope>
</reference>
<evidence type="ECO:0000313" key="2">
    <source>
        <dbReference type="EMBL" id="GFC85437.1"/>
    </source>
</evidence>
<comment type="caution">
    <text evidence="2">The sequence shown here is derived from an EMBL/GenBank/DDBJ whole genome shotgun (WGS) entry which is preliminary data.</text>
</comment>
<feature type="compositionally biased region" description="Low complexity" evidence="1">
    <location>
        <begin position="1"/>
        <end position="21"/>
    </location>
</feature>
<protein>
    <submittedName>
        <fullName evidence="2">Uncharacterized protein</fullName>
    </submittedName>
</protein>
<sequence length="155" mass="17048">TSHPTTSSIPLPSLPTALIPPVTQPDPTPIRQYTKRARIGQSSALPTIADELASPVRDVREAAAKRISNDSEEIARVLTSMDAATVLAGGIDVPTSSGSIPTTCPLLLSFPLAVKLVPLLVQLLQEEREKKLWWSMTFQRRRNYKNRLMPKLPEN</sequence>
<evidence type="ECO:0000256" key="1">
    <source>
        <dbReference type="SAM" id="MobiDB-lite"/>
    </source>
</evidence>
<feature type="region of interest" description="Disordered" evidence="1">
    <location>
        <begin position="1"/>
        <end position="28"/>
    </location>
</feature>
<organism evidence="2">
    <name type="scientific">Tanacetum cinerariifolium</name>
    <name type="common">Dalmatian daisy</name>
    <name type="synonym">Chrysanthemum cinerariifolium</name>
    <dbReference type="NCBI Taxonomy" id="118510"/>
    <lineage>
        <taxon>Eukaryota</taxon>
        <taxon>Viridiplantae</taxon>
        <taxon>Streptophyta</taxon>
        <taxon>Embryophyta</taxon>
        <taxon>Tracheophyta</taxon>
        <taxon>Spermatophyta</taxon>
        <taxon>Magnoliopsida</taxon>
        <taxon>eudicotyledons</taxon>
        <taxon>Gunneridae</taxon>
        <taxon>Pentapetalae</taxon>
        <taxon>asterids</taxon>
        <taxon>campanulids</taxon>
        <taxon>Asterales</taxon>
        <taxon>Asteraceae</taxon>
        <taxon>Asteroideae</taxon>
        <taxon>Anthemideae</taxon>
        <taxon>Anthemidinae</taxon>
        <taxon>Tanacetum</taxon>
    </lineage>
</organism>
<name>A0A699RK74_TANCI</name>
<gene>
    <name evidence="2" type="ORF">Tci_857407</name>
</gene>
<proteinExistence type="predicted"/>
<dbReference type="EMBL" id="BKCJ011099956">
    <property type="protein sequence ID" value="GFC85437.1"/>
    <property type="molecule type" value="Genomic_DNA"/>
</dbReference>
<feature type="non-terminal residue" evidence="2">
    <location>
        <position position="1"/>
    </location>
</feature>